<protein>
    <submittedName>
        <fullName evidence="1">Tail fiber protein</fullName>
    </submittedName>
</protein>
<name>A0AAX3EZS4_9CAUD</name>
<sequence length="312" mass="32978">MIHNKMGVAGVFTISKGKSLDALEVVADWQNNLITDGGMDFIGGREYPQSLYTVIGYLGVGSGSAEPAFTDTALGAQVARVSYTSSDNGGTTTSPYYAYGRMQFQFPAGTATGVLSELGGFGYNSDTGAYVLTTRALIKDSSGNPTTITVLADEILVVTYEIRLYPDLTPVVTTETIKGVSTTVTCKPIALGRSGGLSGASSVVWSDYVWGCYYFTGGTGDGTGAVTDQYPPGSNVSFSELQLQRVPYVPGTYYRDCICRMSINNNPGAPITAAAGISAAISWQVGFNPGVTKTTSETANLRMRVSWSRYTP</sequence>
<reference evidence="2" key="1">
    <citation type="submission" date="2024-05" db="EMBL/GenBank/DDBJ databases">
        <title>Characterization of novel bacteriophages useful for control of diseases caused by X. euvesicatoria.</title>
        <authorList>
            <person name="Petrzik K."/>
            <person name="Brazdova S."/>
        </authorList>
    </citation>
    <scope>NUCLEOTIDE SEQUENCE [LARGE SCALE GENOMIC DNA]</scope>
</reference>
<keyword evidence="2" id="KW-1185">Reference proteome</keyword>
<evidence type="ECO:0000313" key="2">
    <source>
        <dbReference type="Proteomes" id="UP001303884"/>
    </source>
</evidence>
<accession>A0AAX3EZS4</accession>
<dbReference type="EMBL" id="OP548052">
    <property type="protein sequence ID" value="UZV39777.1"/>
    <property type="molecule type" value="Genomic_DNA"/>
</dbReference>
<organism evidence="1 2">
    <name type="scientific">Xanthomonas phage NED111</name>
    <dbReference type="NCBI Taxonomy" id="2982921"/>
    <lineage>
        <taxon>Viruses</taxon>
        <taxon>Duplodnaviria</taxon>
        <taxon>Heunggongvirae</taxon>
        <taxon>Uroviricota</taxon>
        <taxon>Caudoviricetes</taxon>
        <taxon>Autographivirales</taxon>
        <taxon>Autonotataviridae</taxon>
        <taxon>Gujervirinae</taxon>
        <taxon>Pradovirus</taxon>
        <taxon>Pradovirus NED111</taxon>
    </lineage>
</organism>
<dbReference type="Proteomes" id="UP001303884">
    <property type="component" value="Segment"/>
</dbReference>
<proteinExistence type="predicted"/>
<evidence type="ECO:0000313" key="1">
    <source>
        <dbReference type="EMBL" id="UZV39777.1"/>
    </source>
</evidence>